<sequence>MTIPDKSSTYGFGRRFAADVERETDIARKKFLHAPNHLDRDLPDKTLWVSVLLEEVGKMARCCNKLSLIPPSQTDLRLPWDEEGQHRLRTIASLVRRMAEKWCNLPDEQRGKWTAFKGVSQ</sequence>
<gene>
    <name evidence="1" type="ORF">LCGC14_0637440</name>
</gene>
<accession>A0A0F9U8H9</accession>
<name>A0A0F9U8H9_9ZZZZ</name>
<dbReference type="AlphaFoldDB" id="A0A0F9U8H9"/>
<dbReference type="EMBL" id="LAZR01001142">
    <property type="protein sequence ID" value="KKN49943.1"/>
    <property type="molecule type" value="Genomic_DNA"/>
</dbReference>
<comment type="caution">
    <text evidence="1">The sequence shown here is derived from an EMBL/GenBank/DDBJ whole genome shotgun (WGS) entry which is preliminary data.</text>
</comment>
<reference evidence="1" key="1">
    <citation type="journal article" date="2015" name="Nature">
        <title>Complex archaea that bridge the gap between prokaryotes and eukaryotes.</title>
        <authorList>
            <person name="Spang A."/>
            <person name="Saw J.H."/>
            <person name="Jorgensen S.L."/>
            <person name="Zaremba-Niedzwiedzka K."/>
            <person name="Martijn J."/>
            <person name="Lind A.E."/>
            <person name="van Eijk R."/>
            <person name="Schleper C."/>
            <person name="Guy L."/>
            <person name="Ettema T.J."/>
        </authorList>
    </citation>
    <scope>NUCLEOTIDE SEQUENCE</scope>
</reference>
<protein>
    <submittedName>
        <fullName evidence="1">Uncharacterized protein</fullName>
    </submittedName>
</protein>
<proteinExistence type="predicted"/>
<organism evidence="1">
    <name type="scientific">marine sediment metagenome</name>
    <dbReference type="NCBI Taxonomy" id="412755"/>
    <lineage>
        <taxon>unclassified sequences</taxon>
        <taxon>metagenomes</taxon>
        <taxon>ecological metagenomes</taxon>
    </lineage>
</organism>
<evidence type="ECO:0000313" key="1">
    <source>
        <dbReference type="EMBL" id="KKN49943.1"/>
    </source>
</evidence>